<dbReference type="GO" id="GO:0071007">
    <property type="term" value="C:U2-type catalytic step 2 spliceosome"/>
    <property type="evidence" value="ECO:0007669"/>
    <property type="project" value="TreeGrafter"/>
</dbReference>
<dbReference type="InterPro" id="IPR056350">
    <property type="entry name" value="HAT_Syf1_central"/>
</dbReference>
<comment type="similarity">
    <text evidence="2">Belongs to the crooked-neck family.</text>
</comment>
<evidence type="ECO:0000256" key="3">
    <source>
        <dbReference type="ARBA" id="ARBA00022664"/>
    </source>
</evidence>
<evidence type="ECO:0000256" key="2">
    <source>
        <dbReference type="ARBA" id="ARBA00008644"/>
    </source>
</evidence>
<dbReference type="InterPro" id="IPR019734">
    <property type="entry name" value="TPR_rpt"/>
</dbReference>
<keyword evidence="6" id="KW-0508">mRNA splicing</keyword>
<dbReference type="SUPFAM" id="SSF48452">
    <property type="entry name" value="TPR-like"/>
    <property type="match status" value="4"/>
</dbReference>
<proteinExistence type="inferred from homology"/>
<dbReference type="InterPro" id="IPR055430">
    <property type="entry name" value="HAT_Syf1_CNRKL1_C"/>
</dbReference>
<dbReference type="EMBL" id="GGYP01006547">
    <property type="protein sequence ID" value="MDE51318.1"/>
    <property type="molecule type" value="Transcribed_RNA"/>
</dbReference>
<dbReference type="InterPro" id="IPR003107">
    <property type="entry name" value="HAT"/>
</dbReference>
<dbReference type="PANTHER" id="PTHR11246">
    <property type="entry name" value="PRE-MRNA SPLICING FACTOR"/>
    <property type="match status" value="1"/>
</dbReference>
<accession>A0A6G1S4B0</accession>
<evidence type="ECO:0000256" key="1">
    <source>
        <dbReference type="ARBA" id="ARBA00004123"/>
    </source>
</evidence>
<feature type="domain" description="Pre-mRNA-splicing factor Syf1/CRNKL1-like C-terminal HAT-repeats" evidence="10">
    <location>
        <begin position="453"/>
        <end position="708"/>
    </location>
</feature>
<protein>
    <recommendedName>
        <fullName evidence="8">Pre-mRNA-splicing factor SYF1</fullName>
    </recommendedName>
</protein>
<dbReference type="GO" id="GO:0071014">
    <property type="term" value="C:post-mRNA release spliceosomal complex"/>
    <property type="evidence" value="ECO:0007669"/>
    <property type="project" value="TreeGrafter"/>
</dbReference>
<dbReference type="AlphaFoldDB" id="A0A6G1S4B0"/>
<keyword evidence="4" id="KW-0747">Spliceosome</keyword>
<feature type="domain" description="Pre-mRNA-splicing factor Syf1-like N-terminal HAT-repeats" evidence="11">
    <location>
        <begin position="8"/>
        <end position="167"/>
    </location>
</feature>
<reference evidence="12" key="1">
    <citation type="submission" date="2018-10" db="EMBL/GenBank/DDBJ databases">
        <title>Transcriptome assembly of Aceria tosichella (Wheat curl mite) Type 2.</title>
        <authorList>
            <person name="Scully E.D."/>
            <person name="Geib S.M."/>
            <person name="Palmer N.A."/>
            <person name="Gupta A.K."/>
            <person name="Sarath G."/>
            <person name="Tatineni S."/>
        </authorList>
    </citation>
    <scope>NUCLEOTIDE SEQUENCE</scope>
    <source>
        <strain evidence="12">LincolnNE</strain>
    </source>
</reference>
<evidence type="ECO:0000259" key="10">
    <source>
        <dbReference type="Pfam" id="PF23231"/>
    </source>
</evidence>
<evidence type="ECO:0000313" key="13">
    <source>
        <dbReference type="EMBL" id="MDE51318.1"/>
    </source>
</evidence>
<dbReference type="GO" id="GO:0000974">
    <property type="term" value="C:Prp19 complex"/>
    <property type="evidence" value="ECO:0007669"/>
    <property type="project" value="TreeGrafter"/>
</dbReference>
<feature type="domain" description="Pre-mRNA-splicing factor SYF1 central HAT repeats" evidence="9">
    <location>
        <begin position="170"/>
        <end position="374"/>
    </location>
</feature>
<dbReference type="PANTHER" id="PTHR11246:SF5">
    <property type="entry name" value="PRE-MRNA-SPLICING FACTOR SYF1"/>
    <property type="match status" value="1"/>
</dbReference>
<gene>
    <name evidence="12" type="primary">Xab2_0</name>
    <name evidence="13" type="synonym">Xab2_1</name>
    <name evidence="13" type="ORF">g.13838</name>
    <name evidence="12" type="ORF">g.13839</name>
</gene>
<comment type="subcellular location">
    <subcellularLocation>
        <location evidence="1">Nucleus</location>
    </subcellularLocation>
</comment>
<dbReference type="Pfam" id="PF23231">
    <property type="entry name" value="HAT_Syf1_CNRKL1_C"/>
    <property type="match status" value="1"/>
</dbReference>
<keyword evidence="3" id="KW-0507">mRNA processing</keyword>
<sequence length="714" mass="84510">MVATETLEDAISGNTDGLNSWRYLNLLPCSTELERSDPSKADLLYRQALNENPGSYKLWHGYLLFKTKQLEGKSPGDPLFKSVIASFKESLVFMHRMPRIWIEYCTLLDQQLFITDTRRAFDKALESLPITQHHRIWPLYINFVKRDHVPVETAVRVFKRYMQIKPEDAEDFIDYLHLNNRIDEAATLLCDIINRSNFQSKRGKTKDELWEELCDIVIEYADQIQSINVEAILLDGISRYADQQGRLWNALARYYVHLGMFASARNVYDQAIHSVRTKKDFVEVWEAYTNFQEKYLERLLEQDDLTQEQMYDLQIHQASLEELIKDNGFLLNRVALRQNPHNIREWQKRVALCDQLDDPNSTKEEVFNEAIQTVDPKQALGKYEDLWIDYATFYADIGNKYRARDIFEKAVKIKELKDMRDAKYDLARVWCVYIEFELHINPTQARDLAKRASGILRRNLRLWSLYADLEENYGTFASTKAVYDEMLHNKTATPQLILNYAEFLEEHQYFEESFRAFERGVTLFKWPYSVPIWHTYLNKFFTRYGFKKLDRARDLLEHCLEDCPSAYAFEVYLLYAKLEEEKGLLSRVHQVYSRAVTKIEPKRQGDLFKIYLTSMMKLVDVDKIRDIFTQAIKIPDNKIARDFYLSFANLEEELGENERAREIYSNCSQMCDPRIDKEFWNLWLEFEQRCGSLETIDDMLRIKRSVEAIQPHIT</sequence>
<evidence type="ECO:0000259" key="9">
    <source>
        <dbReference type="Pfam" id="PF23220"/>
    </source>
</evidence>
<evidence type="ECO:0000256" key="8">
    <source>
        <dbReference type="ARBA" id="ARBA00039472"/>
    </source>
</evidence>
<dbReference type="EMBL" id="GGYP01000437">
    <property type="protein sequence ID" value="MDE45208.1"/>
    <property type="molecule type" value="Transcribed_RNA"/>
</dbReference>
<evidence type="ECO:0000256" key="4">
    <source>
        <dbReference type="ARBA" id="ARBA00022728"/>
    </source>
</evidence>
<evidence type="ECO:0000259" key="11">
    <source>
        <dbReference type="Pfam" id="PF23233"/>
    </source>
</evidence>
<name>A0A6G1S4B0_9ACAR</name>
<evidence type="ECO:0000313" key="12">
    <source>
        <dbReference type="EMBL" id="MDE45208.1"/>
    </source>
</evidence>
<dbReference type="InterPro" id="IPR055433">
    <property type="entry name" value="HAT_Syf1-like_N"/>
</dbReference>
<evidence type="ECO:0000256" key="6">
    <source>
        <dbReference type="ARBA" id="ARBA00023187"/>
    </source>
</evidence>
<dbReference type="GO" id="GO:0000349">
    <property type="term" value="P:generation of catalytic spliceosome for first transesterification step"/>
    <property type="evidence" value="ECO:0007669"/>
    <property type="project" value="TreeGrafter"/>
</dbReference>
<dbReference type="FunFam" id="1.25.40.10:FF:000137">
    <property type="entry name" value="Pre-mRNA-splicing factor syf1"/>
    <property type="match status" value="1"/>
</dbReference>
<evidence type="ECO:0000256" key="7">
    <source>
        <dbReference type="ARBA" id="ARBA00023242"/>
    </source>
</evidence>
<keyword evidence="5" id="KW-0677">Repeat</keyword>
<dbReference type="Gene3D" id="1.25.40.10">
    <property type="entry name" value="Tetratricopeptide repeat domain"/>
    <property type="match status" value="3"/>
</dbReference>
<dbReference type="InterPro" id="IPR045075">
    <property type="entry name" value="Syf1-like"/>
</dbReference>
<organism evidence="12">
    <name type="scientific">Aceria tosichella</name>
    <name type="common">wheat curl mite</name>
    <dbReference type="NCBI Taxonomy" id="561515"/>
    <lineage>
        <taxon>Eukaryota</taxon>
        <taxon>Metazoa</taxon>
        <taxon>Ecdysozoa</taxon>
        <taxon>Arthropoda</taxon>
        <taxon>Chelicerata</taxon>
        <taxon>Arachnida</taxon>
        <taxon>Acari</taxon>
        <taxon>Acariformes</taxon>
        <taxon>Trombidiformes</taxon>
        <taxon>Prostigmata</taxon>
        <taxon>Eupodina</taxon>
        <taxon>Eriophyoidea</taxon>
        <taxon>Eriophyidae</taxon>
        <taxon>Eriophyinae</taxon>
        <taxon>Aceriini</taxon>
        <taxon>Aceria</taxon>
    </lineage>
</organism>
<dbReference type="SMART" id="SM00386">
    <property type="entry name" value="HAT"/>
    <property type="match status" value="12"/>
</dbReference>
<dbReference type="Pfam" id="PF23220">
    <property type="entry name" value="HAT_Syf1_M"/>
    <property type="match status" value="1"/>
</dbReference>
<dbReference type="Pfam" id="PF13181">
    <property type="entry name" value="TPR_8"/>
    <property type="match status" value="1"/>
</dbReference>
<keyword evidence="7" id="KW-0539">Nucleus</keyword>
<evidence type="ECO:0000256" key="5">
    <source>
        <dbReference type="ARBA" id="ARBA00022737"/>
    </source>
</evidence>
<dbReference type="Pfam" id="PF23233">
    <property type="entry name" value="HAT_Syf1_CNRKL1_N"/>
    <property type="match status" value="1"/>
</dbReference>
<dbReference type="InterPro" id="IPR011990">
    <property type="entry name" value="TPR-like_helical_dom_sf"/>
</dbReference>